<feature type="signal peptide" evidence="1">
    <location>
        <begin position="1"/>
        <end position="18"/>
    </location>
</feature>
<keyword evidence="1" id="KW-0732">Signal</keyword>
<proteinExistence type="predicted"/>
<evidence type="ECO:0000313" key="2">
    <source>
        <dbReference type="EMBL" id="BDG08486.1"/>
    </source>
</evidence>
<protein>
    <recommendedName>
        <fullName evidence="4">Lipoprotein</fullName>
    </recommendedName>
</protein>
<dbReference type="EMBL" id="AP025592">
    <property type="protein sequence ID" value="BDG08486.1"/>
    <property type="molecule type" value="Genomic_DNA"/>
</dbReference>
<gene>
    <name evidence="2" type="ORF">AMPC_15990</name>
</gene>
<feature type="chain" id="PRO_5046411887" description="Lipoprotein" evidence="1">
    <location>
        <begin position="19"/>
        <end position="108"/>
    </location>
</feature>
<name>A0ABM7X9F7_9BACT</name>
<evidence type="ECO:0000256" key="1">
    <source>
        <dbReference type="SAM" id="SignalP"/>
    </source>
</evidence>
<dbReference type="PROSITE" id="PS51257">
    <property type="entry name" value="PROKAR_LIPOPROTEIN"/>
    <property type="match status" value="1"/>
</dbReference>
<dbReference type="RefSeq" id="WP_248345662.1">
    <property type="nucleotide sequence ID" value="NZ_AP025592.1"/>
</dbReference>
<evidence type="ECO:0000313" key="3">
    <source>
        <dbReference type="Proteomes" id="UP001162734"/>
    </source>
</evidence>
<keyword evidence="3" id="KW-1185">Reference proteome</keyword>
<dbReference type="Proteomes" id="UP001162734">
    <property type="component" value="Chromosome"/>
</dbReference>
<evidence type="ECO:0008006" key="4">
    <source>
        <dbReference type="Google" id="ProtNLM"/>
    </source>
</evidence>
<organism evidence="2 3">
    <name type="scientific">Anaeromyxobacter paludicola</name>
    <dbReference type="NCBI Taxonomy" id="2918171"/>
    <lineage>
        <taxon>Bacteria</taxon>
        <taxon>Pseudomonadati</taxon>
        <taxon>Myxococcota</taxon>
        <taxon>Myxococcia</taxon>
        <taxon>Myxococcales</taxon>
        <taxon>Cystobacterineae</taxon>
        <taxon>Anaeromyxobacteraceae</taxon>
        <taxon>Anaeromyxobacter</taxon>
    </lineage>
</organism>
<sequence length="108" mass="11367">MDQPSMKLVLLVAFAALAGCGARQHITPTQGRAYGEALASQRARTPAAGQAQAVRGLDAQEADIIAQGYRQSLAPKDSKVKDEPVLLIAPQQNVARQASLPPPSVPKQ</sequence>
<accession>A0ABM7X9F7</accession>
<reference evidence="3" key="1">
    <citation type="journal article" date="2022" name="Int. J. Syst. Evol. Microbiol.">
        <title>Anaeromyxobacter oryzae sp. nov., Anaeromyxobacter diazotrophicus sp. nov. and Anaeromyxobacter paludicola sp. nov., isolated from paddy soils.</title>
        <authorList>
            <person name="Itoh H."/>
            <person name="Xu Z."/>
            <person name="Mise K."/>
            <person name="Masuda Y."/>
            <person name="Ushijima N."/>
            <person name="Hayakawa C."/>
            <person name="Shiratori Y."/>
            <person name="Senoo K."/>
        </authorList>
    </citation>
    <scope>NUCLEOTIDE SEQUENCE [LARGE SCALE GENOMIC DNA]</scope>
    <source>
        <strain evidence="3">Red630</strain>
    </source>
</reference>